<evidence type="ECO:0000313" key="3">
    <source>
        <dbReference type="EMBL" id="SLM50100.1"/>
    </source>
</evidence>
<organism evidence="3 4">
    <name type="scientific">Nitrospira japonica</name>
    <dbReference type="NCBI Taxonomy" id="1325564"/>
    <lineage>
        <taxon>Bacteria</taxon>
        <taxon>Pseudomonadati</taxon>
        <taxon>Nitrospirota</taxon>
        <taxon>Nitrospiria</taxon>
        <taxon>Nitrospirales</taxon>
        <taxon>Nitrospiraceae</taxon>
        <taxon>Nitrospira</taxon>
    </lineage>
</organism>
<keyword evidence="4" id="KW-1185">Reference proteome</keyword>
<dbReference type="Pfam" id="PF16220">
    <property type="entry name" value="DUF4880"/>
    <property type="match status" value="1"/>
</dbReference>
<dbReference type="PIRSF" id="PIRSF018266">
    <property type="entry name" value="FecR"/>
    <property type="match status" value="1"/>
</dbReference>
<reference evidence="3 4" key="1">
    <citation type="submission" date="2017-03" db="EMBL/GenBank/DDBJ databases">
        <authorList>
            <person name="Afonso C.L."/>
            <person name="Miller P.J."/>
            <person name="Scott M.A."/>
            <person name="Spackman E."/>
            <person name="Goraichik I."/>
            <person name="Dimitrov K.M."/>
            <person name="Suarez D.L."/>
            <person name="Swayne D.E."/>
        </authorList>
    </citation>
    <scope>NUCLEOTIDE SEQUENCE [LARGE SCALE GENOMIC DNA]</scope>
    <source>
        <strain evidence="3">Genome sequencing of Nitrospira japonica strain NJ11</strain>
    </source>
</reference>
<dbReference type="PANTHER" id="PTHR30273">
    <property type="entry name" value="PERIPLASMIC SIGNAL SENSOR AND SIGMA FACTOR ACTIVATOR FECR-RELATED"/>
    <property type="match status" value="1"/>
</dbReference>
<dbReference type="Gene3D" id="2.60.120.1440">
    <property type="match status" value="1"/>
</dbReference>
<dbReference type="EMBL" id="LT828648">
    <property type="protein sequence ID" value="SLM50100.1"/>
    <property type="molecule type" value="Genomic_DNA"/>
</dbReference>
<gene>
    <name evidence="3" type="ORF">NSJP_3933</name>
</gene>
<dbReference type="InterPro" id="IPR032623">
    <property type="entry name" value="FecR_N"/>
</dbReference>
<feature type="domain" description="FecR N-terminal" evidence="2">
    <location>
        <begin position="21"/>
        <end position="62"/>
    </location>
</feature>
<evidence type="ECO:0000313" key="4">
    <source>
        <dbReference type="Proteomes" id="UP000192042"/>
    </source>
</evidence>
<dbReference type="GO" id="GO:0016989">
    <property type="term" value="F:sigma factor antagonist activity"/>
    <property type="evidence" value="ECO:0007669"/>
    <property type="project" value="TreeGrafter"/>
</dbReference>
<proteinExistence type="predicted"/>
<dbReference type="InterPro" id="IPR006860">
    <property type="entry name" value="FecR"/>
</dbReference>
<dbReference type="RefSeq" id="WP_080888251.1">
    <property type="nucleotide sequence ID" value="NZ_LT828648.1"/>
</dbReference>
<dbReference type="STRING" id="1325564.NSJP_3933"/>
<feature type="domain" description="FecR protein" evidence="1">
    <location>
        <begin position="123"/>
        <end position="214"/>
    </location>
</feature>
<dbReference type="OrthoDB" id="9771237at2"/>
<evidence type="ECO:0000259" key="2">
    <source>
        <dbReference type="Pfam" id="PF16220"/>
    </source>
</evidence>
<keyword evidence="3" id="KW-0472">Membrane</keyword>
<dbReference type="Proteomes" id="UP000192042">
    <property type="component" value="Chromosome I"/>
</dbReference>
<dbReference type="AlphaFoldDB" id="A0A1W1IAS8"/>
<keyword evidence="3" id="KW-0812">Transmembrane</keyword>
<dbReference type="InterPro" id="IPR012373">
    <property type="entry name" value="Ferrdict_sens_TM"/>
</dbReference>
<sequence>MPSPDNQNDRPSPPEAQRLRQEAVGWLARLSDREATIEDRLAFERWQSQSPAHARAFQSIAEVWHDPGLDRAARLVARADSVHDRESLAVRSRWKPALTVAACLSALLLGAVYFEVLTRLQADHQTSVGERRTVRLPDQSLVTLNTQSAIATAFDGTVRKVRLLKGEAFFKVQHDPNRPFVVEGGETTTRAVGTEFVIRQQDHGDRVTVIEGVVDVASRSREGTKERVSAGSMIESESGRLGQARPVDASMASAWLQGLLIVDDVPLAQVLEEIRRYHPGTIVLWNQQIGQRHVTGTYKLDDPSKVLYHLTKTFPLRTVSLADRLVLLF</sequence>
<dbReference type="KEGG" id="nja:NSJP_3933"/>
<dbReference type="Gene3D" id="3.55.50.30">
    <property type="match status" value="1"/>
</dbReference>
<dbReference type="PANTHER" id="PTHR30273:SF2">
    <property type="entry name" value="PROTEIN FECR"/>
    <property type="match status" value="1"/>
</dbReference>
<accession>A0A1W1IAS8</accession>
<name>A0A1W1IAS8_9BACT</name>
<dbReference type="Pfam" id="PF04773">
    <property type="entry name" value="FecR"/>
    <property type="match status" value="1"/>
</dbReference>
<evidence type="ECO:0000259" key="1">
    <source>
        <dbReference type="Pfam" id="PF04773"/>
    </source>
</evidence>
<protein>
    <submittedName>
        <fullName evidence="3">Putative Iron dicitrate transmembrane sensor FecR</fullName>
    </submittedName>
</protein>